<evidence type="ECO:0000313" key="3">
    <source>
        <dbReference type="Proteomes" id="UP001596337"/>
    </source>
</evidence>
<accession>A0ABW2C214</accession>
<gene>
    <name evidence="2" type="ORF">ACFQGD_17660</name>
</gene>
<proteinExistence type="predicted"/>
<dbReference type="Proteomes" id="UP001596337">
    <property type="component" value="Unassembled WGS sequence"/>
</dbReference>
<sequence length="90" mass="10115">MSYLVKLGVAAGAAIAFGVLQAPAALALPTEPVLRYCEWNGKYYKPGEEIEVYSPDGTLRTYRCDPDGTGEWEEVSYTYSHSYGYTAYWW</sequence>
<dbReference type="RefSeq" id="WP_345403039.1">
    <property type="nucleotide sequence ID" value="NZ_BAABLA010000113.1"/>
</dbReference>
<feature type="chain" id="PRO_5046125250" description="Secreted protein" evidence="1">
    <location>
        <begin position="25"/>
        <end position="90"/>
    </location>
</feature>
<reference evidence="3" key="1">
    <citation type="journal article" date="2019" name="Int. J. Syst. Evol. Microbiol.">
        <title>The Global Catalogue of Microorganisms (GCM) 10K type strain sequencing project: providing services to taxonomists for standard genome sequencing and annotation.</title>
        <authorList>
            <consortium name="The Broad Institute Genomics Platform"/>
            <consortium name="The Broad Institute Genome Sequencing Center for Infectious Disease"/>
            <person name="Wu L."/>
            <person name="Ma J."/>
        </authorList>
    </citation>
    <scope>NUCLEOTIDE SEQUENCE [LARGE SCALE GENOMIC DNA]</scope>
    <source>
        <strain evidence="3">KCTC 32255</strain>
    </source>
</reference>
<protein>
    <recommendedName>
        <fullName evidence="4">Secreted protein</fullName>
    </recommendedName>
</protein>
<keyword evidence="1" id="KW-0732">Signal</keyword>
<organism evidence="2 3">
    <name type="scientific">Haloechinothrix salitolerans</name>
    <dbReference type="NCBI Taxonomy" id="926830"/>
    <lineage>
        <taxon>Bacteria</taxon>
        <taxon>Bacillati</taxon>
        <taxon>Actinomycetota</taxon>
        <taxon>Actinomycetes</taxon>
        <taxon>Pseudonocardiales</taxon>
        <taxon>Pseudonocardiaceae</taxon>
        <taxon>Haloechinothrix</taxon>
    </lineage>
</organism>
<dbReference type="EMBL" id="JBHSXX010000001">
    <property type="protein sequence ID" value="MFC6868973.1"/>
    <property type="molecule type" value="Genomic_DNA"/>
</dbReference>
<keyword evidence="3" id="KW-1185">Reference proteome</keyword>
<evidence type="ECO:0000256" key="1">
    <source>
        <dbReference type="SAM" id="SignalP"/>
    </source>
</evidence>
<name>A0ABW2C214_9PSEU</name>
<evidence type="ECO:0008006" key="4">
    <source>
        <dbReference type="Google" id="ProtNLM"/>
    </source>
</evidence>
<feature type="signal peptide" evidence="1">
    <location>
        <begin position="1"/>
        <end position="24"/>
    </location>
</feature>
<evidence type="ECO:0000313" key="2">
    <source>
        <dbReference type="EMBL" id="MFC6868973.1"/>
    </source>
</evidence>
<comment type="caution">
    <text evidence="2">The sequence shown here is derived from an EMBL/GenBank/DDBJ whole genome shotgun (WGS) entry which is preliminary data.</text>
</comment>